<protein>
    <recommendedName>
        <fullName evidence="4">RNase H type-1 domain-containing protein</fullName>
    </recommendedName>
</protein>
<evidence type="ECO:0008006" key="4">
    <source>
        <dbReference type="Google" id="ProtNLM"/>
    </source>
</evidence>
<dbReference type="SUPFAM" id="SSF53098">
    <property type="entry name" value="Ribonuclease H-like"/>
    <property type="match status" value="1"/>
</dbReference>
<accession>A0A4S2JLJ2</accession>
<comment type="caution">
    <text evidence="2">The sequence shown here is derived from an EMBL/GenBank/DDBJ whole genome shotgun (WGS) entry which is preliminary data.</text>
</comment>
<evidence type="ECO:0000313" key="2">
    <source>
        <dbReference type="EMBL" id="TGZ34748.1"/>
    </source>
</evidence>
<feature type="region of interest" description="Disordered" evidence="1">
    <location>
        <begin position="22"/>
        <end position="50"/>
    </location>
</feature>
<reference evidence="2 3" key="1">
    <citation type="journal article" date="2019" name="Philos. Trans. R. Soc. Lond., B, Biol. Sci.">
        <title>Ant behaviour and brain gene expression of defending hosts depend on the ecological success of the intruding social parasite.</title>
        <authorList>
            <person name="Kaur R."/>
            <person name="Stoldt M."/>
            <person name="Jongepier E."/>
            <person name="Feldmeyer B."/>
            <person name="Menzel F."/>
            <person name="Bornberg-Bauer E."/>
            <person name="Foitzik S."/>
        </authorList>
    </citation>
    <scope>NUCLEOTIDE SEQUENCE [LARGE SCALE GENOMIC DNA]</scope>
    <source>
        <tissue evidence="2">Whole body</tissue>
    </source>
</reference>
<proteinExistence type="predicted"/>
<dbReference type="EMBL" id="QBLH01003736">
    <property type="protein sequence ID" value="TGZ34748.1"/>
    <property type="molecule type" value="Genomic_DNA"/>
</dbReference>
<organism evidence="2 3">
    <name type="scientific">Temnothorax longispinosus</name>
    <dbReference type="NCBI Taxonomy" id="300112"/>
    <lineage>
        <taxon>Eukaryota</taxon>
        <taxon>Metazoa</taxon>
        <taxon>Ecdysozoa</taxon>
        <taxon>Arthropoda</taxon>
        <taxon>Hexapoda</taxon>
        <taxon>Insecta</taxon>
        <taxon>Pterygota</taxon>
        <taxon>Neoptera</taxon>
        <taxon>Endopterygota</taxon>
        <taxon>Hymenoptera</taxon>
        <taxon>Apocrita</taxon>
        <taxon>Aculeata</taxon>
        <taxon>Formicoidea</taxon>
        <taxon>Formicidae</taxon>
        <taxon>Myrmicinae</taxon>
        <taxon>Temnothorax</taxon>
    </lineage>
</organism>
<keyword evidence="3" id="KW-1185">Reference proteome</keyword>
<evidence type="ECO:0000256" key="1">
    <source>
        <dbReference type="SAM" id="MobiDB-lite"/>
    </source>
</evidence>
<dbReference type="Proteomes" id="UP000310200">
    <property type="component" value="Unassembled WGS sequence"/>
</dbReference>
<feature type="compositionally biased region" description="Polar residues" evidence="1">
    <location>
        <begin position="28"/>
        <end position="43"/>
    </location>
</feature>
<dbReference type="InterPro" id="IPR012337">
    <property type="entry name" value="RNaseH-like_sf"/>
</dbReference>
<dbReference type="AlphaFoldDB" id="A0A4S2JLJ2"/>
<gene>
    <name evidence="2" type="ORF">DBV15_10814</name>
</gene>
<evidence type="ECO:0000313" key="3">
    <source>
        <dbReference type="Proteomes" id="UP000310200"/>
    </source>
</evidence>
<name>A0A4S2JLJ2_9HYME</name>
<sequence length="254" mass="28888">MDGASSARTSALKLLPQKYGDWLEPSKTKTNAPLRTTKSSSPRNRQRAVGASVYSPDLPIEIRCRLPPDASTFSAEAWAIYEALFIIYQLQLQIQLSYFLIIPSHKGIIGNERADFLAKKAITTGRKSNFKVPYTDLYHRSKTILNNKYRAYLENAAYTKGSFHYSHYHNDNVKPWYYRLMLSRAQIVIINRLRSGHYNLNLSLVSLWGSLLKCKSYNLQMRINSGQNPPGLGIFGKVPNPSYGHIPPYQEPDS</sequence>